<protein>
    <submittedName>
        <fullName evidence="3">Cytosine/adenosine deaminase</fullName>
    </submittedName>
</protein>
<evidence type="ECO:0000313" key="4">
    <source>
        <dbReference type="Proteomes" id="UP000199088"/>
    </source>
</evidence>
<dbReference type="Proteomes" id="UP000199088">
    <property type="component" value="Unassembled WGS sequence"/>
</dbReference>
<dbReference type="Gene3D" id="2.30.40.10">
    <property type="entry name" value="Urease, subunit C, domain 1"/>
    <property type="match status" value="1"/>
</dbReference>
<evidence type="ECO:0000313" key="3">
    <source>
        <dbReference type="EMBL" id="SDO55274.1"/>
    </source>
</evidence>
<dbReference type="Gene3D" id="3.20.20.140">
    <property type="entry name" value="Metal-dependent hydrolases"/>
    <property type="match status" value="1"/>
</dbReference>
<dbReference type="InterPro" id="IPR011059">
    <property type="entry name" value="Metal-dep_hydrolase_composite"/>
</dbReference>
<dbReference type="STRING" id="1052260.SAMN05660199_02141"/>
<evidence type="ECO:0000256" key="1">
    <source>
        <dbReference type="ARBA" id="ARBA00022801"/>
    </source>
</evidence>
<dbReference type="InterPro" id="IPR050287">
    <property type="entry name" value="MTA/SAH_deaminase"/>
</dbReference>
<accession>A0A1H0KH19</accession>
<dbReference type="AlphaFoldDB" id="A0A1H0KH19"/>
<gene>
    <name evidence="3" type="ORF">SAMN05660199_02141</name>
</gene>
<dbReference type="SUPFAM" id="SSF51338">
    <property type="entry name" value="Composite domain of metallo-dependent hydrolases"/>
    <property type="match status" value="2"/>
</dbReference>
<dbReference type="RefSeq" id="WP_207500483.1">
    <property type="nucleotide sequence ID" value="NZ_FNIR01000006.1"/>
</dbReference>
<dbReference type="Pfam" id="PF01979">
    <property type="entry name" value="Amidohydro_1"/>
    <property type="match status" value="1"/>
</dbReference>
<organism evidence="3 4">
    <name type="scientific">Klenkia soli</name>
    <dbReference type="NCBI Taxonomy" id="1052260"/>
    <lineage>
        <taxon>Bacteria</taxon>
        <taxon>Bacillati</taxon>
        <taxon>Actinomycetota</taxon>
        <taxon>Actinomycetes</taxon>
        <taxon>Geodermatophilales</taxon>
        <taxon>Geodermatophilaceae</taxon>
        <taxon>Klenkia</taxon>
    </lineage>
</organism>
<dbReference type="InterPro" id="IPR032466">
    <property type="entry name" value="Metal_Hydrolase"/>
</dbReference>
<keyword evidence="1" id="KW-0378">Hydrolase</keyword>
<reference evidence="4" key="1">
    <citation type="submission" date="2016-10" db="EMBL/GenBank/DDBJ databases">
        <authorList>
            <person name="Varghese N."/>
            <person name="Submissions S."/>
        </authorList>
    </citation>
    <scope>NUCLEOTIDE SEQUENCE [LARGE SCALE GENOMIC DNA]</scope>
    <source>
        <strain evidence="4">DSM 45843</strain>
    </source>
</reference>
<dbReference type="GO" id="GO:0016810">
    <property type="term" value="F:hydrolase activity, acting on carbon-nitrogen (but not peptide) bonds"/>
    <property type="evidence" value="ECO:0007669"/>
    <property type="project" value="InterPro"/>
</dbReference>
<dbReference type="PANTHER" id="PTHR43794:SF11">
    <property type="entry name" value="AMIDOHYDROLASE-RELATED DOMAIN-CONTAINING PROTEIN"/>
    <property type="match status" value="1"/>
</dbReference>
<dbReference type="PANTHER" id="PTHR43794">
    <property type="entry name" value="AMINOHYDROLASE SSNA-RELATED"/>
    <property type="match status" value="1"/>
</dbReference>
<proteinExistence type="predicted"/>
<sequence length="458" mass="48725">MTTSMTTLLVHGATLLTVDPDRPTPFVGWFAVGADGRLTAVEPGTPTPEQLADADEVLDATGTLIGPGFVSAHSHLFTSGSRGLGMDETLYGWIEAMLRYVMPATPEDMYWSTRHGAQDFLRNGITTAYDFTDGGLQFDKTIASFGDRLPDTARQDAQLRAKLDAGLRSLHSVMLAQGAVPRSEALAHVQDVVASAADADPSLLLGVAVSGAVQWAPSPDTAALEVQVMREYGLVNQAHFLETAEMLELQRSKFAWYADAGALTPQLVFGHFIQTTPEIIAAAAAGGCGMSWQPMSNGRLASGVASIPELRAAGMRVGMGLDDQSCTDVADPWNNMRTGIAMLRAQYKDPLAAPVADVLMMHTRGGAEALGVDGDVGSLRVGRFADFCVVDPRNPDTGPVWDAVGTYVLACSLRNLRSVWVGGRMVADGAVLTDPRADEVVDQVHERMARLAAEVAAR</sequence>
<dbReference type="SUPFAM" id="SSF51556">
    <property type="entry name" value="Metallo-dependent hydrolases"/>
    <property type="match status" value="1"/>
</dbReference>
<keyword evidence="4" id="KW-1185">Reference proteome</keyword>
<evidence type="ECO:0000259" key="2">
    <source>
        <dbReference type="Pfam" id="PF01979"/>
    </source>
</evidence>
<dbReference type="EMBL" id="FNIR01000006">
    <property type="protein sequence ID" value="SDO55274.1"/>
    <property type="molecule type" value="Genomic_DNA"/>
</dbReference>
<name>A0A1H0KH19_9ACTN</name>
<dbReference type="InterPro" id="IPR006680">
    <property type="entry name" value="Amidohydro-rel"/>
</dbReference>
<feature type="domain" description="Amidohydrolase-related" evidence="2">
    <location>
        <begin position="67"/>
        <end position="426"/>
    </location>
</feature>